<feature type="compositionally biased region" description="Low complexity" evidence="1">
    <location>
        <begin position="49"/>
        <end position="64"/>
    </location>
</feature>
<evidence type="ECO:0000256" key="1">
    <source>
        <dbReference type="SAM" id="MobiDB-lite"/>
    </source>
</evidence>
<sequence>MNYYVKTRGSGHILRLVTDWGVNKTVGAYAMVIGGVRLSAKGRDGRTVGRPSRSGPRRSQAARGTHGRHGSYAPAASARMFNPQR</sequence>
<evidence type="ECO:0000313" key="3">
    <source>
        <dbReference type="Proteomes" id="UP000299102"/>
    </source>
</evidence>
<reference evidence="2 3" key="1">
    <citation type="journal article" date="2019" name="Commun. Biol.">
        <title>The bagworm genome reveals a unique fibroin gene that provides high tensile strength.</title>
        <authorList>
            <person name="Kono N."/>
            <person name="Nakamura H."/>
            <person name="Ohtoshi R."/>
            <person name="Tomita M."/>
            <person name="Numata K."/>
            <person name="Arakawa K."/>
        </authorList>
    </citation>
    <scope>NUCLEOTIDE SEQUENCE [LARGE SCALE GENOMIC DNA]</scope>
</reference>
<comment type="caution">
    <text evidence="2">The sequence shown here is derived from an EMBL/GenBank/DDBJ whole genome shotgun (WGS) entry which is preliminary data.</text>
</comment>
<name>A0A4C1VRD1_EUMVA</name>
<dbReference type="EMBL" id="BGZK01000390">
    <property type="protein sequence ID" value="GBP40927.1"/>
    <property type="molecule type" value="Genomic_DNA"/>
</dbReference>
<feature type="region of interest" description="Disordered" evidence="1">
    <location>
        <begin position="41"/>
        <end position="85"/>
    </location>
</feature>
<protein>
    <submittedName>
        <fullName evidence="2">Uncharacterized protein</fullName>
    </submittedName>
</protein>
<accession>A0A4C1VRD1</accession>
<dbReference type="Proteomes" id="UP000299102">
    <property type="component" value="Unassembled WGS sequence"/>
</dbReference>
<gene>
    <name evidence="2" type="ORF">EVAR_26007_1</name>
</gene>
<proteinExistence type="predicted"/>
<organism evidence="2 3">
    <name type="scientific">Eumeta variegata</name>
    <name type="common">Bagworm moth</name>
    <name type="synonym">Eumeta japonica</name>
    <dbReference type="NCBI Taxonomy" id="151549"/>
    <lineage>
        <taxon>Eukaryota</taxon>
        <taxon>Metazoa</taxon>
        <taxon>Ecdysozoa</taxon>
        <taxon>Arthropoda</taxon>
        <taxon>Hexapoda</taxon>
        <taxon>Insecta</taxon>
        <taxon>Pterygota</taxon>
        <taxon>Neoptera</taxon>
        <taxon>Endopterygota</taxon>
        <taxon>Lepidoptera</taxon>
        <taxon>Glossata</taxon>
        <taxon>Ditrysia</taxon>
        <taxon>Tineoidea</taxon>
        <taxon>Psychidae</taxon>
        <taxon>Oiketicinae</taxon>
        <taxon>Eumeta</taxon>
    </lineage>
</organism>
<keyword evidence="3" id="KW-1185">Reference proteome</keyword>
<evidence type="ECO:0000313" key="2">
    <source>
        <dbReference type="EMBL" id="GBP40927.1"/>
    </source>
</evidence>
<dbReference type="AlphaFoldDB" id="A0A4C1VRD1"/>